<dbReference type="GO" id="GO:0007218">
    <property type="term" value="P:neuropeptide signaling pathway"/>
    <property type="evidence" value="ECO:0007669"/>
    <property type="project" value="UniProtKB-KW"/>
</dbReference>
<reference evidence="9" key="1">
    <citation type="submission" date="2022-01" db="EMBL/GenBank/DDBJ databases">
        <title>Genome Sequence Resource for Two Populations of Ditylenchus destructor, the Migratory Endoparasitic Phytonematode.</title>
        <authorList>
            <person name="Zhang H."/>
            <person name="Lin R."/>
            <person name="Xie B."/>
        </authorList>
    </citation>
    <scope>NUCLEOTIDE SEQUENCE</scope>
    <source>
        <strain evidence="9">BazhouSP</strain>
    </source>
</reference>
<evidence type="ECO:0000256" key="6">
    <source>
        <dbReference type="ARBA" id="ARBA00023320"/>
    </source>
</evidence>
<feature type="transmembrane region" description="Helical" evidence="8">
    <location>
        <begin position="6"/>
        <end position="29"/>
    </location>
</feature>
<keyword evidence="10" id="KW-1185">Reference proteome</keyword>
<protein>
    <submittedName>
        <fullName evidence="9">FMRFamide-like neuropeptide 3</fullName>
    </submittedName>
</protein>
<dbReference type="AlphaFoldDB" id="A0AAD4N727"/>
<dbReference type="Pfam" id="PF01581">
    <property type="entry name" value="FARP"/>
    <property type="match status" value="1"/>
</dbReference>
<keyword evidence="3" id="KW-0964">Secreted</keyword>
<accession>A0AAD4N727</accession>
<evidence type="ECO:0000256" key="4">
    <source>
        <dbReference type="ARBA" id="ARBA00022685"/>
    </source>
</evidence>
<sequence>MANYSLILTFEFLLIAFFSVFGGHCALVIGNKAKTVYSEPSTGPAQPSISQVSELIQPPFTYRWLSARPLIQEYYQTHPETDLSYLLQYLEKRSASQLLESPFSEDEAQRDIRSPLGTMRFGKRNPLGTMRFGKRNGTPLGTMRFGKRQDPGSKENVNYSS</sequence>
<name>A0AAD4N727_9BILA</name>
<gene>
    <name evidence="9" type="ORF">DdX_07052</name>
</gene>
<evidence type="ECO:0000256" key="1">
    <source>
        <dbReference type="ARBA" id="ARBA00004613"/>
    </source>
</evidence>
<evidence type="ECO:0000313" key="10">
    <source>
        <dbReference type="Proteomes" id="UP001201812"/>
    </source>
</evidence>
<evidence type="ECO:0000256" key="8">
    <source>
        <dbReference type="SAM" id="Phobius"/>
    </source>
</evidence>
<organism evidence="9 10">
    <name type="scientific">Ditylenchus destructor</name>
    <dbReference type="NCBI Taxonomy" id="166010"/>
    <lineage>
        <taxon>Eukaryota</taxon>
        <taxon>Metazoa</taxon>
        <taxon>Ecdysozoa</taxon>
        <taxon>Nematoda</taxon>
        <taxon>Chromadorea</taxon>
        <taxon>Rhabditida</taxon>
        <taxon>Tylenchina</taxon>
        <taxon>Tylenchomorpha</taxon>
        <taxon>Sphaerularioidea</taxon>
        <taxon>Anguinidae</taxon>
        <taxon>Anguininae</taxon>
        <taxon>Ditylenchus</taxon>
    </lineage>
</organism>
<keyword evidence="8" id="KW-0812">Transmembrane</keyword>
<keyword evidence="6 9" id="KW-0527">Neuropeptide</keyword>
<evidence type="ECO:0000256" key="5">
    <source>
        <dbReference type="ARBA" id="ARBA00022815"/>
    </source>
</evidence>
<evidence type="ECO:0000256" key="2">
    <source>
        <dbReference type="ARBA" id="ARBA00006356"/>
    </source>
</evidence>
<comment type="subcellular location">
    <subcellularLocation>
        <location evidence="1">Secreted</location>
    </subcellularLocation>
</comment>
<keyword evidence="8" id="KW-1133">Transmembrane helix</keyword>
<dbReference type="GO" id="GO:0005576">
    <property type="term" value="C:extracellular region"/>
    <property type="evidence" value="ECO:0007669"/>
    <property type="project" value="UniProtKB-SubCell"/>
</dbReference>
<evidence type="ECO:0000256" key="3">
    <source>
        <dbReference type="ARBA" id="ARBA00022525"/>
    </source>
</evidence>
<dbReference type="InterPro" id="IPR002544">
    <property type="entry name" value="FMRFamid-related_peptide-like"/>
</dbReference>
<evidence type="ECO:0000256" key="7">
    <source>
        <dbReference type="SAM" id="MobiDB-lite"/>
    </source>
</evidence>
<dbReference type="Proteomes" id="UP001201812">
    <property type="component" value="Unassembled WGS sequence"/>
</dbReference>
<keyword evidence="4" id="KW-0165">Cleavage on pair of basic residues</keyword>
<evidence type="ECO:0000313" key="9">
    <source>
        <dbReference type="EMBL" id="KAI1717310.1"/>
    </source>
</evidence>
<keyword evidence="8" id="KW-0472">Membrane</keyword>
<comment type="similarity">
    <text evidence="2">Belongs to the FARP (FMRFamide related peptide) family.</text>
</comment>
<keyword evidence="5" id="KW-0027">Amidation</keyword>
<dbReference type="EMBL" id="JAKKPZ010000009">
    <property type="protein sequence ID" value="KAI1717310.1"/>
    <property type="molecule type" value="Genomic_DNA"/>
</dbReference>
<comment type="caution">
    <text evidence="9">The sequence shown here is derived from an EMBL/GenBank/DDBJ whole genome shotgun (WGS) entry which is preliminary data.</text>
</comment>
<feature type="region of interest" description="Disordered" evidence="7">
    <location>
        <begin position="117"/>
        <end position="161"/>
    </location>
</feature>
<proteinExistence type="inferred from homology"/>